<dbReference type="SUPFAM" id="SSF55486">
    <property type="entry name" value="Metalloproteases ('zincins'), catalytic domain"/>
    <property type="match status" value="1"/>
</dbReference>
<dbReference type="InterPro" id="IPR001590">
    <property type="entry name" value="Peptidase_M12B"/>
</dbReference>
<dbReference type="Gene3D" id="3.40.390.10">
    <property type="entry name" value="Collagenase (Catalytic Domain)"/>
    <property type="match status" value="1"/>
</dbReference>
<feature type="region of interest" description="Disordered" evidence="9">
    <location>
        <begin position="540"/>
        <end position="561"/>
    </location>
</feature>
<proteinExistence type="predicted"/>
<dbReference type="Pfam" id="PF17771">
    <property type="entry name" value="ADAMTS_CR_2"/>
    <property type="match status" value="1"/>
</dbReference>
<feature type="binding site" evidence="8">
    <location>
        <position position="188"/>
    </location>
    <ligand>
        <name>Zn(2+)</name>
        <dbReference type="ChEBI" id="CHEBI:29105"/>
        <note>catalytic</note>
    </ligand>
</feature>
<dbReference type="AlphaFoldDB" id="A0A0B7AD33"/>
<keyword evidence="2 8" id="KW-0479">Metal-binding</keyword>
<feature type="non-terminal residue" evidence="11">
    <location>
        <position position="1"/>
    </location>
</feature>
<keyword evidence="5" id="KW-0482">Metalloprotease</keyword>
<dbReference type="InterPro" id="IPR041645">
    <property type="entry name" value="ADAMTS_CR_2"/>
</dbReference>
<feature type="active site" evidence="8">
    <location>
        <position position="185"/>
    </location>
</feature>
<dbReference type="Gene3D" id="3.40.1620.60">
    <property type="match status" value="1"/>
</dbReference>
<keyword evidence="1" id="KW-0645">Protease</keyword>
<accession>A0A0B7AD33</accession>
<evidence type="ECO:0000313" key="11">
    <source>
        <dbReference type="EMBL" id="CEK78547.1"/>
    </source>
</evidence>
<evidence type="ECO:0000256" key="1">
    <source>
        <dbReference type="ARBA" id="ARBA00022670"/>
    </source>
</evidence>
<reference evidence="11" key="1">
    <citation type="submission" date="2014-12" db="EMBL/GenBank/DDBJ databases">
        <title>Insight into the proteome of Arion vulgaris.</title>
        <authorList>
            <person name="Aradska J."/>
            <person name="Bulat T."/>
            <person name="Smidak R."/>
            <person name="Sarate P."/>
            <person name="Gangsoo J."/>
            <person name="Sialana F."/>
            <person name="Bilban M."/>
            <person name="Lubec G."/>
        </authorList>
    </citation>
    <scope>NUCLEOTIDE SEQUENCE</scope>
    <source>
        <tissue evidence="11">Skin</tissue>
    </source>
</reference>
<evidence type="ECO:0000256" key="5">
    <source>
        <dbReference type="ARBA" id="ARBA00023049"/>
    </source>
</evidence>
<sequence length="634" mass="69103">HYSSRYKRAVTLPATYNIDILPVVDSTLYDRFYNINNGDINLTINNIADYLAVLFASVGMRFNTLALETRTLKIRMISPLVLTTSNQLPYTASDLENENGVSKINAETLLRLFKNWLIGNKNLVPNDHAMFFTAVKIYGGLDSGIKFNITKGLAYVGTMCKAGGNSSSVVEDKGAYQSEGVAAHELGHCLGSRHDGENNVCFSADRYIMSDSSYPETDSNALHPWRFSSCSSTYVLSLLESLETNNALLQGCLINATGSIEVGDYTVSADVQCQLFYGELSYVCRNSSKASLEDLCDEFYCSIPGTSMCERMIAATGTCCGYQKKCYQGQCVDAAQGQCNINQICPFGDQKGVVLDGKTCADLPSTFCYDNAVYLRCCKTCEKYKTDRQGCTYGDKQLNCNANECGSTFTSGDFQSLAYNFVCCSTCKSDCTDAENLWLSSGTYTCNDYIFNLGNKNVCYQISGNKKIYEYACCKSCEAARDTTNTACPWGNVKTIACAALQSKSPGYICKETELQSCCRTCGLLSSGVSTSTALIPSTITSPTNTPTTTSTTNTPTTTTSTIKKPATIISTPTEPTTSTSTSTPKIIVPTVEECDKKKMLYCDASVKNTSAICVLCILIVVYNYDKMDVQLIK</sequence>
<feature type="binding site" evidence="8">
    <location>
        <position position="184"/>
    </location>
    <ligand>
        <name>Zn(2+)</name>
        <dbReference type="ChEBI" id="CHEBI:29105"/>
        <note>catalytic</note>
    </ligand>
</feature>
<evidence type="ECO:0000256" key="7">
    <source>
        <dbReference type="ARBA" id="ARBA00023180"/>
    </source>
</evidence>
<feature type="domain" description="Peptidase M12B" evidence="10">
    <location>
        <begin position="16"/>
        <end position="251"/>
    </location>
</feature>
<keyword evidence="6" id="KW-1015">Disulfide bond</keyword>
<name>A0A0B7AD33_9EUPU</name>
<keyword evidence="3" id="KW-0378">Hydrolase</keyword>
<dbReference type="Pfam" id="PF13688">
    <property type="entry name" value="Reprolysin_5"/>
    <property type="match status" value="1"/>
</dbReference>
<evidence type="ECO:0000256" key="2">
    <source>
        <dbReference type="ARBA" id="ARBA00022723"/>
    </source>
</evidence>
<gene>
    <name evidence="11" type="primary">ORF110692</name>
</gene>
<evidence type="ECO:0000256" key="4">
    <source>
        <dbReference type="ARBA" id="ARBA00022833"/>
    </source>
</evidence>
<evidence type="ECO:0000256" key="8">
    <source>
        <dbReference type="PROSITE-ProRule" id="PRU00276"/>
    </source>
</evidence>
<dbReference type="GO" id="GO:0006508">
    <property type="term" value="P:proteolysis"/>
    <property type="evidence" value="ECO:0007669"/>
    <property type="project" value="UniProtKB-KW"/>
</dbReference>
<evidence type="ECO:0000256" key="9">
    <source>
        <dbReference type="SAM" id="MobiDB-lite"/>
    </source>
</evidence>
<dbReference type="EMBL" id="HACG01031682">
    <property type="protein sequence ID" value="CEK78547.1"/>
    <property type="molecule type" value="Transcribed_RNA"/>
</dbReference>
<keyword evidence="7" id="KW-0325">Glycoprotein</keyword>
<evidence type="ECO:0000256" key="3">
    <source>
        <dbReference type="ARBA" id="ARBA00022801"/>
    </source>
</evidence>
<comment type="caution">
    <text evidence="8">Lacks conserved residue(s) required for the propagation of feature annotation.</text>
</comment>
<dbReference type="InterPro" id="IPR024079">
    <property type="entry name" value="MetalloPept_cat_dom_sf"/>
</dbReference>
<organism evidence="11">
    <name type="scientific">Arion vulgaris</name>
    <dbReference type="NCBI Taxonomy" id="1028688"/>
    <lineage>
        <taxon>Eukaryota</taxon>
        <taxon>Metazoa</taxon>
        <taxon>Spiralia</taxon>
        <taxon>Lophotrochozoa</taxon>
        <taxon>Mollusca</taxon>
        <taxon>Gastropoda</taxon>
        <taxon>Heterobranchia</taxon>
        <taxon>Euthyneura</taxon>
        <taxon>Panpulmonata</taxon>
        <taxon>Eupulmonata</taxon>
        <taxon>Stylommatophora</taxon>
        <taxon>Helicina</taxon>
        <taxon>Arionoidea</taxon>
        <taxon>Arionidae</taxon>
        <taxon>Arion</taxon>
    </lineage>
</organism>
<keyword evidence="4 8" id="KW-0862">Zinc</keyword>
<evidence type="ECO:0000259" key="10">
    <source>
        <dbReference type="PROSITE" id="PS50215"/>
    </source>
</evidence>
<protein>
    <recommendedName>
        <fullName evidence="10">Peptidase M12B domain-containing protein</fullName>
    </recommendedName>
</protein>
<dbReference type="PROSITE" id="PS50215">
    <property type="entry name" value="ADAM_MEPRO"/>
    <property type="match status" value="1"/>
</dbReference>
<dbReference type="GO" id="GO:0004222">
    <property type="term" value="F:metalloendopeptidase activity"/>
    <property type="evidence" value="ECO:0007669"/>
    <property type="project" value="InterPro"/>
</dbReference>
<feature type="binding site" evidence="8">
    <location>
        <position position="194"/>
    </location>
    <ligand>
        <name>Zn(2+)</name>
        <dbReference type="ChEBI" id="CHEBI:29105"/>
        <note>catalytic</note>
    </ligand>
</feature>
<dbReference type="GO" id="GO:0046872">
    <property type="term" value="F:metal ion binding"/>
    <property type="evidence" value="ECO:0007669"/>
    <property type="project" value="UniProtKB-KW"/>
</dbReference>
<evidence type="ECO:0000256" key="6">
    <source>
        <dbReference type="ARBA" id="ARBA00023157"/>
    </source>
</evidence>